<sequence>MADPLVSVRDLVVSDVDSGARIVDGIGFDVARGETVAIVGESGSGKSMTARALMGLLPQGVRASGTAMFGPDNLITAPERRMRRIRGSGIGMLLQDPFTLLNPLIRTGTHIGETLRSAGRFSRADLRREVARRLDEVGVRQATARYPVELSGGMRQRVGLAAAIAKNPDLLIADEPTTALDSTTQREVLRLLRDIQRDRGMSLLLITHDLNVAFSLCDRVLVMHSGVILEEATPDQLRAHPATEYTARLLAADLPLDRRLDRIQPATTTPIAARVVNPSPGRPLLRVRDLVKRFDGHQALKGVDVEVIAGCSVGVVGESGSGKTTLARCVLGLETPTSGSIELDGTPLSPADLGRVRGMVQCVFQDPYSSLNPAHSIGFTLGEVIRRRGTPGEADEVAGLLASVGLPADYARRRPVALSGGQRQRVAIARALAMRPKILVCDEPVAALDVSVQAQVLQLLRDLQDQGLTLLFITHDLSVVRQMTDELVVLYRGEVVESGPTEKVLGDPRHDYTQRLLAAVPSGTADWLNPSPSPTNPC</sequence>
<name>A0A4R2J6R6_9PSEU</name>
<gene>
    <name evidence="6" type="ORF">EV192_109154</name>
</gene>
<dbReference type="GO" id="GO:0015833">
    <property type="term" value="P:peptide transport"/>
    <property type="evidence" value="ECO:0007669"/>
    <property type="project" value="InterPro"/>
</dbReference>
<dbReference type="InterPro" id="IPR027417">
    <property type="entry name" value="P-loop_NTPase"/>
</dbReference>
<protein>
    <submittedName>
        <fullName evidence="6">Peptide/nickel transport system ATP-binding protein</fullName>
    </submittedName>
</protein>
<keyword evidence="7" id="KW-1185">Reference proteome</keyword>
<evidence type="ECO:0000256" key="1">
    <source>
        <dbReference type="ARBA" id="ARBA00005417"/>
    </source>
</evidence>
<dbReference type="InterPro" id="IPR003593">
    <property type="entry name" value="AAA+_ATPase"/>
</dbReference>
<feature type="domain" description="ABC transporter" evidence="5">
    <location>
        <begin position="6"/>
        <end position="250"/>
    </location>
</feature>
<accession>A0A4R2J6R6</accession>
<dbReference type="InterPro" id="IPR050319">
    <property type="entry name" value="ABC_transp_ATP-bind"/>
</dbReference>
<dbReference type="PROSITE" id="PS50893">
    <property type="entry name" value="ABC_TRANSPORTER_2"/>
    <property type="match status" value="2"/>
</dbReference>
<dbReference type="EMBL" id="SLWS01000009">
    <property type="protein sequence ID" value="TCO54174.1"/>
    <property type="molecule type" value="Genomic_DNA"/>
</dbReference>
<keyword evidence="2" id="KW-0813">Transport</keyword>
<evidence type="ECO:0000256" key="2">
    <source>
        <dbReference type="ARBA" id="ARBA00022448"/>
    </source>
</evidence>
<evidence type="ECO:0000256" key="3">
    <source>
        <dbReference type="ARBA" id="ARBA00022741"/>
    </source>
</evidence>
<proteinExistence type="inferred from homology"/>
<dbReference type="GO" id="GO:0005524">
    <property type="term" value="F:ATP binding"/>
    <property type="evidence" value="ECO:0007669"/>
    <property type="project" value="UniProtKB-KW"/>
</dbReference>
<dbReference type="SMART" id="SM00382">
    <property type="entry name" value="AAA"/>
    <property type="match status" value="2"/>
</dbReference>
<dbReference type="InterPro" id="IPR013563">
    <property type="entry name" value="Oligopep_ABC_C"/>
</dbReference>
<keyword evidence="3" id="KW-0547">Nucleotide-binding</keyword>
<dbReference type="PANTHER" id="PTHR43776">
    <property type="entry name" value="TRANSPORT ATP-BINDING PROTEIN"/>
    <property type="match status" value="1"/>
</dbReference>
<dbReference type="AlphaFoldDB" id="A0A4R2J6R6"/>
<evidence type="ECO:0000256" key="4">
    <source>
        <dbReference type="ARBA" id="ARBA00022840"/>
    </source>
</evidence>
<evidence type="ECO:0000313" key="7">
    <source>
        <dbReference type="Proteomes" id="UP000295680"/>
    </source>
</evidence>
<dbReference type="RefSeq" id="WP_132123167.1">
    <property type="nucleotide sequence ID" value="NZ_SLWS01000009.1"/>
</dbReference>
<dbReference type="GO" id="GO:0055085">
    <property type="term" value="P:transmembrane transport"/>
    <property type="evidence" value="ECO:0007669"/>
    <property type="project" value="UniProtKB-ARBA"/>
</dbReference>
<feature type="domain" description="ABC transporter" evidence="5">
    <location>
        <begin position="285"/>
        <end position="517"/>
    </location>
</feature>
<dbReference type="PROSITE" id="PS00211">
    <property type="entry name" value="ABC_TRANSPORTER_1"/>
    <property type="match status" value="2"/>
</dbReference>
<reference evidence="6 7" key="1">
    <citation type="submission" date="2019-03" db="EMBL/GenBank/DDBJ databases">
        <title>Genomic Encyclopedia of Type Strains, Phase IV (KMG-IV): sequencing the most valuable type-strain genomes for metagenomic binning, comparative biology and taxonomic classification.</title>
        <authorList>
            <person name="Goeker M."/>
        </authorList>
    </citation>
    <scope>NUCLEOTIDE SEQUENCE [LARGE SCALE GENOMIC DNA]</scope>
    <source>
        <strain evidence="6 7">DSM 45934</strain>
    </source>
</reference>
<dbReference type="PANTHER" id="PTHR43776:SF7">
    <property type="entry name" value="D,D-DIPEPTIDE TRANSPORT ATP-BINDING PROTEIN DDPF-RELATED"/>
    <property type="match status" value="1"/>
</dbReference>
<dbReference type="Pfam" id="PF00005">
    <property type="entry name" value="ABC_tran"/>
    <property type="match status" value="2"/>
</dbReference>
<organism evidence="6 7">
    <name type="scientific">Actinocrispum wychmicini</name>
    <dbReference type="NCBI Taxonomy" id="1213861"/>
    <lineage>
        <taxon>Bacteria</taxon>
        <taxon>Bacillati</taxon>
        <taxon>Actinomycetota</taxon>
        <taxon>Actinomycetes</taxon>
        <taxon>Pseudonocardiales</taxon>
        <taxon>Pseudonocardiaceae</taxon>
        <taxon>Actinocrispum</taxon>
    </lineage>
</organism>
<dbReference type="Pfam" id="PF08352">
    <property type="entry name" value="oligo_HPY"/>
    <property type="match status" value="1"/>
</dbReference>
<dbReference type="GO" id="GO:0016887">
    <property type="term" value="F:ATP hydrolysis activity"/>
    <property type="evidence" value="ECO:0007669"/>
    <property type="project" value="InterPro"/>
</dbReference>
<comment type="similarity">
    <text evidence="1">Belongs to the ABC transporter superfamily.</text>
</comment>
<dbReference type="Gene3D" id="3.40.50.300">
    <property type="entry name" value="P-loop containing nucleotide triphosphate hydrolases"/>
    <property type="match status" value="2"/>
</dbReference>
<comment type="caution">
    <text evidence="6">The sequence shown here is derived from an EMBL/GenBank/DDBJ whole genome shotgun (WGS) entry which is preliminary data.</text>
</comment>
<dbReference type="InterPro" id="IPR017871">
    <property type="entry name" value="ABC_transporter-like_CS"/>
</dbReference>
<evidence type="ECO:0000259" key="5">
    <source>
        <dbReference type="PROSITE" id="PS50893"/>
    </source>
</evidence>
<dbReference type="CDD" id="cd03257">
    <property type="entry name" value="ABC_NikE_OppD_transporters"/>
    <property type="match status" value="2"/>
</dbReference>
<dbReference type="Proteomes" id="UP000295680">
    <property type="component" value="Unassembled WGS sequence"/>
</dbReference>
<dbReference type="InterPro" id="IPR003439">
    <property type="entry name" value="ABC_transporter-like_ATP-bd"/>
</dbReference>
<dbReference type="SUPFAM" id="SSF52540">
    <property type="entry name" value="P-loop containing nucleoside triphosphate hydrolases"/>
    <property type="match status" value="2"/>
</dbReference>
<dbReference type="OrthoDB" id="3169708at2"/>
<keyword evidence="4 6" id="KW-0067">ATP-binding</keyword>
<evidence type="ECO:0000313" key="6">
    <source>
        <dbReference type="EMBL" id="TCO54174.1"/>
    </source>
</evidence>